<dbReference type="GeneID" id="78289280"/>
<organism evidence="2 3">
    <name type="scientific">Thomasclavelia cocleata</name>
    <dbReference type="NCBI Taxonomy" id="69824"/>
    <lineage>
        <taxon>Bacteria</taxon>
        <taxon>Bacillati</taxon>
        <taxon>Bacillota</taxon>
        <taxon>Erysipelotrichia</taxon>
        <taxon>Erysipelotrichales</taxon>
        <taxon>Coprobacillaceae</taxon>
        <taxon>Thomasclavelia</taxon>
    </lineage>
</organism>
<accession>A0A1I0H2J3</accession>
<dbReference type="Proteomes" id="UP000198558">
    <property type="component" value="Unassembled WGS sequence"/>
</dbReference>
<dbReference type="SUPFAM" id="SSF63825">
    <property type="entry name" value="YWTD domain"/>
    <property type="match status" value="1"/>
</dbReference>
<gene>
    <name evidence="2" type="ORF">SAMN04489758_14115</name>
</gene>
<proteinExistence type="predicted"/>
<feature type="region of interest" description="Disordered" evidence="1">
    <location>
        <begin position="1"/>
        <end position="22"/>
    </location>
</feature>
<feature type="compositionally biased region" description="Basic and acidic residues" evidence="1">
    <location>
        <begin position="1"/>
        <end position="11"/>
    </location>
</feature>
<evidence type="ECO:0000313" key="2">
    <source>
        <dbReference type="EMBL" id="SET77927.1"/>
    </source>
</evidence>
<name>A0A1I0H2J3_9FIRM</name>
<evidence type="ECO:0000256" key="1">
    <source>
        <dbReference type="SAM" id="MobiDB-lite"/>
    </source>
</evidence>
<keyword evidence="3" id="KW-1185">Reference proteome</keyword>
<evidence type="ECO:0000313" key="3">
    <source>
        <dbReference type="Proteomes" id="UP000198558"/>
    </source>
</evidence>
<protein>
    <submittedName>
        <fullName evidence="2">Uncharacterized protein</fullName>
    </submittedName>
</protein>
<reference evidence="3" key="1">
    <citation type="submission" date="2016-10" db="EMBL/GenBank/DDBJ databases">
        <authorList>
            <person name="Varghese N."/>
            <person name="Submissions S."/>
        </authorList>
    </citation>
    <scope>NUCLEOTIDE SEQUENCE [LARGE SCALE GENOMIC DNA]</scope>
    <source>
        <strain evidence="3">DSM 1551</strain>
    </source>
</reference>
<sequence length="179" mass="21341">MQQFSRKKEDNNQNQTSQTEKITKPDFLDKDPYFFNTAFSKDKEGNLYFVYTENVYKLKKDGNIETLLNFKDMDIHITNTKYYHGYLFMCVYLSNDSAYNTGILRMNLKTKELKMFDTPNIHPFSMLIDDKKIYLDISDADWTTRYTAFDLNSDTGELSNYRLIEWNGMITQYLFKMTI</sequence>
<dbReference type="EMBL" id="FOIN01000041">
    <property type="protein sequence ID" value="SET77927.1"/>
    <property type="molecule type" value="Genomic_DNA"/>
</dbReference>
<dbReference type="AlphaFoldDB" id="A0A1I0H2J3"/>
<dbReference type="RefSeq" id="WP_092356074.1">
    <property type="nucleotide sequence ID" value="NZ_CAJTPY010000135.1"/>
</dbReference>